<dbReference type="EMBL" id="AGVO01000010">
    <property type="protein sequence ID" value="EHI53878.1"/>
    <property type="molecule type" value="Genomic_DNA"/>
</dbReference>
<proteinExistence type="predicted"/>
<keyword evidence="3" id="KW-1185">Reference proteome</keyword>
<name>A0ABN0E3T5_AERSS</name>
<organism evidence="2 3">
    <name type="scientific">Aeromonas salmonicida subsp. salmonicida 01-B526</name>
    <dbReference type="NCBI Taxonomy" id="1076135"/>
    <lineage>
        <taxon>Bacteria</taxon>
        <taxon>Pseudomonadati</taxon>
        <taxon>Pseudomonadota</taxon>
        <taxon>Gammaproteobacteria</taxon>
        <taxon>Aeromonadales</taxon>
        <taxon>Aeromonadaceae</taxon>
        <taxon>Aeromonas</taxon>
    </lineage>
</organism>
<gene>
    <name evidence="2" type="ORF">IYQ_03407</name>
</gene>
<dbReference type="Proteomes" id="UP000006428">
    <property type="component" value="Unassembled WGS sequence"/>
</dbReference>
<protein>
    <submittedName>
        <fullName evidence="2">Uncharacterized protein</fullName>
    </submittedName>
</protein>
<evidence type="ECO:0000313" key="3">
    <source>
        <dbReference type="Proteomes" id="UP000006428"/>
    </source>
</evidence>
<evidence type="ECO:0000256" key="1">
    <source>
        <dbReference type="SAM" id="MobiDB-lite"/>
    </source>
</evidence>
<feature type="region of interest" description="Disordered" evidence="1">
    <location>
        <begin position="1"/>
        <end position="20"/>
    </location>
</feature>
<accession>A0ABN0E3T5</accession>
<evidence type="ECO:0000313" key="2">
    <source>
        <dbReference type="EMBL" id="EHI53878.1"/>
    </source>
</evidence>
<sequence length="45" mass="4899">MILRGSGTEAAEQPGLEQGNPVFQHGFVEVELRMVVRRGGLEGVF</sequence>
<comment type="caution">
    <text evidence="2">The sequence shown here is derived from an EMBL/GenBank/DDBJ whole genome shotgun (WGS) entry which is preliminary data.</text>
</comment>
<reference evidence="2 3" key="1">
    <citation type="journal article" date="2012" name="Front. Microbiol.">
        <title>Draft Genome Sequence of the Virulent Strain 01-B526 of the Fish Pathogen Aeromonas salmonicida.</title>
        <authorList>
            <person name="Charette S.J."/>
            <person name="Brochu F."/>
            <person name="Boyle B."/>
            <person name="Filion G."/>
            <person name="Tanaka K.H."/>
            <person name="Derome N."/>
        </authorList>
    </citation>
    <scope>NUCLEOTIDE SEQUENCE [LARGE SCALE GENOMIC DNA]</scope>
    <source>
        <strain evidence="2 3">01-B526</strain>
    </source>
</reference>